<organism evidence="4 5">
    <name type="scientific">Hermetia illucens</name>
    <name type="common">Black soldier fly</name>
    <dbReference type="NCBI Taxonomy" id="343691"/>
    <lineage>
        <taxon>Eukaryota</taxon>
        <taxon>Metazoa</taxon>
        <taxon>Ecdysozoa</taxon>
        <taxon>Arthropoda</taxon>
        <taxon>Hexapoda</taxon>
        <taxon>Insecta</taxon>
        <taxon>Pterygota</taxon>
        <taxon>Neoptera</taxon>
        <taxon>Endopterygota</taxon>
        <taxon>Diptera</taxon>
        <taxon>Brachycera</taxon>
        <taxon>Stratiomyomorpha</taxon>
        <taxon>Stratiomyidae</taxon>
        <taxon>Hermetiinae</taxon>
        <taxon>Hermetia</taxon>
    </lineage>
</organism>
<reference evidence="4 5" key="1">
    <citation type="submission" date="2020-11" db="EMBL/GenBank/DDBJ databases">
        <authorList>
            <person name="Wallbank WR R."/>
            <person name="Pardo Diaz C."/>
            <person name="Kozak K."/>
            <person name="Martin S."/>
            <person name="Jiggins C."/>
            <person name="Moest M."/>
            <person name="Warren A I."/>
            <person name="Generalovic N T."/>
            <person name="Byers J.R.P. K."/>
            <person name="Montejo-Kovacevich G."/>
            <person name="Yen C E."/>
        </authorList>
    </citation>
    <scope>NUCLEOTIDE SEQUENCE [LARGE SCALE GENOMIC DNA]</scope>
</reference>
<keyword evidence="1" id="KW-0863">Zinc-finger</keyword>
<accession>A0A7R8UFZ7</accession>
<dbReference type="InterPro" id="IPR001878">
    <property type="entry name" value="Znf_CCHC"/>
</dbReference>
<evidence type="ECO:0000256" key="2">
    <source>
        <dbReference type="SAM" id="MobiDB-lite"/>
    </source>
</evidence>
<dbReference type="SUPFAM" id="SSF57756">
    <property type="entry name" value="Retrovirus zinc finger-like domains"/>
    <property type="match status" value="1"/>
</dbReference>
<dbReference type="AlphaFoldDB" id="A0A7R8UFZ7"/>
<dbReference type="Proteomes" id="UP000594454">
    <property type="component" value="Chromosome 1"/>
</dbReference>
<evidence type="ECO:0000313" key="4">
    <source>
        <dbReference type="EMBL" id="CAD7080111.1"/>
    </source>
</evidence>
<dbReference type="Pfam" id="PF00098">
    <property type="entry name" value="zf-CCHC"/>
    <property type="match status" value="1"/>
</dbReference>
<dbReference type="GO" id="GO:0003676">
    <property type="term" value="F:nucleic acid binding"/>
    <property type="evidence" value="ECO:0007669"/>
    <property type="project" value="InterPro"/>
</dbReference>
<keyword evidence="5" id="KW-1185">Reference proteome</keyword>
<dbReference type="InParanoid" id="A0A7R8UFZ7"/>
<dbReference type="GO" id="GO:0008270">
    <property type="term" value="F:zinc ion binding"/>
    <property type="evidence" value="ECO:0007669"/>
    <property type="project" value="UniProtKB-KW"/>
</dbReference>
<dbReference type="Gene3D" id="4.10.60.10">
    <property type="entry name" value="Zinc finger, CCHC-type"/>
    <property type="match status" value="1"/>
</dbReference>
<feature type="domain" description="CCHC-type" evidence="3">
    <location>
        <begin position="226"/>
        <end position="239"/>
    </location>
</feature>
<gene>
    <name evidence="4" type="ORF">HERILL_LOCUS3285</name>
</gene>
<evidence type="ECO:0000313" key="5">
    <source>
        <dbReference type="Proteomes" id="UP000594454"/>
    </source>
</evidence>
<evidence type="ECO:0000259" key="3">
    <source>
        <dbReference type="PROSITE" id="PS50158"/>
    </source>
</evidence>
<sequence>MPVQPGNDGRLSGHTEKATNSAEDTWTKVGPKKKLQKRARPDALIITKTSELTYAEILRKVKADASLTDLSANVTRIRRTQKGDLLFELKTGDDGGENLRKKIEASLGEAAAVKMSKDSVVIECKDLDEVTTKSEICEALQTQLGLQSVSESNVLRLRKAYGDTQIASISLPIEAAKKAIAVGKVRIGWVVCRLREQSPVHKCDKCWQVGHIAKACTSSQDRSNLCRKCGEQGHLAKDCNGMPKCVFCVEAKSSDSAHIAGSSKCPVFRKTFINKAK</sequence>
<keyword evidence="1" id="KW-0479">Metal-binding</keyword>
<proteinExistence type="predicted"/>
<protein>
    <recommendedName>
        <fullName evidence="3">CCHC-type domain-containing protein</fullName>
    </recommendedName>
</protein>
<keyword evidence="1" id="KW-0862">Zinc</keyword>
<dbReference type="SMART" id="SM00343">
    <property type="entry name" value="ZnF_C2HC"/>
    <property type="match status" value="2"/>
</dbReference>
<evidence type="ECO:0000256" key="1">
    <source>
        <dbReference type="PROSITE-ProRule" id="PRU00047"/>
    </source>
</evidence>
<dbReference type="EMBL" id="LR899009">
    <property type="protein sequence ID" value="CAD7080111.1"/>
    <property type="molecule type" value="Genomic_DNA"/>
</dbReference>
<dbReference type="InterPro" id="IPR036875">
    <property type="entry name" value="Znf_CCHC_sf"/>
</dbReference>
<dbReference type="PROSITE" id="PS50158">
    <property type="entry name" value="ZF_CCHC"/>
    <property type="match status" value="1"/>
</dbReference>
<feature type="region of interest" description="Disordered" evidence="2">
    <location>
        <begin position="1"/>
        <end position="34"/>
    </location>
</feature>
<name>A0A7R8UFZ7_HERIL</name>